<keyword evidence="8" id="KW-0969">Cilium</keyword>
<dbReference type="AlphaFoldDB" id="A0AAW9A6I7"/>
<comment type="caution">
    <text evidence="8">The sequence shown here is derived from an EMBL/GenBank/DDBJ whole genome shotgun (WGS) entry which is preliminary data.</text>
</comment>
<keyword evidence="5" id="KW-0805">Transcription regulation</keyword>
<accession>A0AAW9A6I7</accession>
<dbReference type="NCBIfam" id="TIGR03824">
    <property type="entry name" value="FlgM_jcvi"/>
    <property type="match status" value="1"/>
</dbReference>
<dbReference type="RefSeq" id="WP_317940608.1">
    <property type="nucleotide sequence ID" value="NZ_JAUBDJ010000004.1"/>
</dbReference>
<dbReference type="SUPFAM" id="SSF101498">
    <property type="entry name" value="Anti-sigma factor FlgM"/>
    <property type="match status" value="1"/>
</dbReference>
<evidence type="ECO:0000256" key="5">
    <source>
        <dbReference type="ARBA" id="ARBA00023015"/>
    </source>
</evidence>
<dbReference type="InterPro" id="IPR007412">
    <property type="entry name" value="FlgM"/>
</dbReference>
<evidence type="ECO:0000256" key="2">
    <source>
        <dbReference type="ARBA" id="ARBA00017823"/>
    </source>
</evidence>
<keyword evidence="3" id="KW-0678">Repressor</keyword>
<dbReference type="Gene3D" id="6.10.140.30">
    <property type="entry name" value="Anti-sigma-28 factor FlgM"/>
    <property type="match status" value="1"/>
</dbReference>
<proteinExistence type="inferred from homology"/>
<dbReference type="Pfam" id="PF04316">
    <property type="entry name" value="FlgM"/>
    <property type="match status" value="1"/>
</dbReference>
<dbReference type="InterPro" id="IPR035890">
    <property type="entry name" value="Anti-sigma-28_factor_FlgM_sf"/>
</dbReference>
<evidence type="ECO:0000256" key="6">
    <source>
        <dbReference type="ARBA" id="ARBA00023163"/>
    </source>
</evidence>
<dbReference type="GO" id="GO:0044781">
    <property type="term" value="P:bacterial-type flagellum organization"/>
    <property type="evidence" value="ECO:0007669"/>
    <property type="project" value="UniProtKB-KW"/>
</dbReference>
<organism evidence="8 9">
    <name type="scientific">Sporosarcina thermotolerans</name>
    <dbReference type="NCBI Taxonomy" id="633404"/>
    <lineage>
        <taxon>Bacteria</taxon>
        <taxon>Bacillati</taxon>
        <taxon>Bacillota</taxon>
        <taxon>Bacilli</taxon>
        <taxon>Bacillales</taxon>
        <taxon>Caryophanaceae</taxon>
        <taxon>Sporosarcina</taxon>
    </lineage>
</organism>
<protein>
    <recommendedName>
        <fullName evidence="2">Negative regulator of flagellin synthesis</fullName>
    </recommendedName>
</protein>
<dbReference type="Proteomes" id="UP001271648">
    <property type="component" value="Unassembled WGS sequence"/>
</dbReference>
<sequence>MKINRVNITPINPYRANQMKVEQAKENHQIKTDKIEISSEAKQLSETSPITIERNERVQSLKAQIESGNYKVDPEKLAQSLLNYYKK</sequence>
<keyword evidence="8" id="KW-0282">Flagellum</keyword>
<dbReference type="GO" id="GO:0045892">
    <property type="term" value="P:negative regulation of DNA-templated transcription"/>
    <property type="evidence" value="ECO:0007669"/>
    <property type="project" value="InterPro"/>
</dbReference>
<keyword evidence="8" id="KW-0966">Cell projection</keyword>
<dbReference type="EMBL" id="JAUBDJ010000004">
    <property type="protein sequence ID" value="MDW0116937.1"/>
    <property type="molecule type" value="Genomic_DNA"/>
</dbReference>
<reference evidence="8 9" key="1">
    <citation type="submission" date="2023-06" db="EMBL/GenBank/DDBJ databases">
        <title>Sporosarcina sp. nov., isolated from Korean traditional fermented seafood 'Jeotgal'.</title>
        <authorList>
            <person name="Yang A.I."/>
            <person name="Shin N.-R."/>
        </authorList>
    </citation>
    <scope>NUCLEOTIDE SEQUENCE [LARGE SCALE GENOMIC DNA]</scope>
    <source>
        <strain evidence="8 9">KCTC43456</strain>
    </source>
</reference>
<keyword evidence="9" id="KW-1185">Reference proteome</keyword>
<evidence type="ECO:0000256" key="4">
    <source>
        <dbReference type="ARBA" id="ARBA00022795"/>
    </source>
</evidence>
<evidence type="ECO:0000256" key="3">
    <source>
        <dbReference type="ARBA" id="ARBA00022491"/>
    </source>
</evidence>
<name>A0AAW9A6I7_9BACL</name>
<feature type="domain" description="Anti-sigma-28 factor FlgM C-terminal" evidence="7">
    <location>
        <begin position="33"/>
        <end position="83"/>
    </location>
</feature>
<evidence type="ECO:0000313" key="9">
    <source>
        <dbReference type="Proteomes" id="UP001271648"/>
    </source>
</evidence>
<evidence type="ECO:0000256" key="1">
    <source>
        <dbReference type="ARBA" id="ARBA00005322"/>
    </source>
</evidence>
<evidence type="ECO:0000313" key="8">
    <source>
        <dbReference type="EMBL" id="MDW0116937.1"/>
    </source>
</evidence>
<dbReference type="InterPro" id="IPR031316">
    <property type="entry name" value="FlgM_C"/>
</dbReference>
<keyword evidence="4" id="KW-1005">Bacterial flagellum biogenesis</keyword>
<keyword evidence="6" id="KW-0804">Transcription</keyword>
<gene>
    <name evidence="8" type="primary">flgM</name>
    <name evidence="8" type="ORF">QTL97_08325</name>
</gene>
<comment type="similarity">
    <text evidence="1">Belongs to the FlgM family.</text>
</comment>
<evidence type="ECO:0000259" key="7">
    <source>
        <dbReference type="Pfam" id="PF04316"/>
    </source>
</evidence>